<gene>
    <name evidence="3" type="ORF">SAMN05660653_02596</name>
</gene>
<sequence length="163" mass="18092">MDQVRQDQEQREKFTSTEEKKAADPPSEKDYSAVLQDVARTGGAMFSELLELFGTELRLAGRSMAAMLMFAVVLAVVVLSAWLLTNAVVGVWLVWSQVLNLIQALFFLIFVNILLAVSIGIAIIRLSRNLTFQEFSGAIRDLMPSKPEEDGSNRTPAKEDLQS</sequence>
<feature type="transmembrane region" description="Helical" evidence="2">
    <location>
        <begin position="101"/>
        <end position="124"/>
    </location>
</feature>
<protein>
    <recommendedName>
        <fullName evidence="5">Holin-X, holin superfamily III</fullName>
    </recommendedName>
</protein>
<accession>A0A1G6E3Y1</accession>
<dbReference type="AlphaFoldDB" id="A0A1G6E3Y1"/>
<keyword evidence="2" id="KW-0812">Transmembrane</keyword>
<dbReference type="Proteomes" id="UP000198771">
    <property type="component" value="Unassembled WGS sequence"/>
</dbReference>
<keyword evidence="2" id="KW-0472">Membrane</keyword>
<feature type="transmembrane region" description="Helical" evidence="2">
    <location>
        <begin position="68"/>
        <end position="95"/>
    </location>
</feature>
<name>A0A1G6E3Y1_9BACT</name>
<feature type="compositionally biased region" description="Basic and acidic residues" evidence="1">
    <location>
        <begin position="146"/>
        <end position="163"/>
    </location>
</feature>
<feature type="region of interest" description="Disordered" evidence="1">
    <location>
        <begin position="143"/>
        <end position="163"/>
    </location>
</feature>
<evidence type="ECO:0000256" key="1">
    <source>
        <dbReference type="SAM" id="MobiDB-lite"/>
    </source>
</evidence>
<keyword evidence="2" id="KW-1133">Transmembrane helix</keyword>
<evidence type="ECO:0000313" key="4">
    <source>
        <dbReference type="Proteomes" id="UP000198771"/>
    </source>
</evidence>
<evidence type="ECO:0008006" key="5">
    <source>
        <dbReference type="Google" id="ProtNLM"/>
    </source>
</evidence>
<evidence type="ECO:0000313" key="3">
    <source>
        <dbReference type="EMBL" id="SDB52123.1"/>
    </source>
</evidence>
<reference evidence="3 4" key="1">
    <citation type="submission" date="2016-10" db="EMBL/GenBank/DDBJ databases">
        <authorList>
            <person name="de Groot N.N."/>
        </authorList>
    </citation>
    <scope>NUCLEOTIDE SEQUENCE [LARGE SCALE GENOMIC DNA]</scope>
    <source>
        <strain evidence="3 4">ASO4-2</strain>
    </source>
</reference>
<organism evidence="3 4">
    <name type="scientific">Desulfonatronum thiosulfatophilum</name>
    <dbReference type="NCBI Taxonomy" id="617002"/>
    <lineage>
        <taxon>Bacteria</taxon>
        <taxon>Pseudomonadati</taxon>
        <taxon>Thermodesulfobacteriota</taxon>
        <taxon>Desulfovibrionia</taxon>
        <taxon>Desulfovibrionales</taxon>
        <taxon>Desulfonatronaceae</taxon>
        <taxon>Desulfonatronum</taxon>
    </lineage>
</organism>
<feature type="region of interest" description="Disordered" evidence="1">
    <location>
        <begin position="1"/>
        <end position="30"/>
    </location>
</feature>
<evidence type="ECO:0000256" key="2">
    <source>
        <dbReference type="SAM" id="Phobius"/>
    </source>
</evidence>
<keyword evidence="4" id="KW-1185">Reference proteome</keyword>
<dbReference type="EMBL" id="FMXO01000015">
    <property type="protein sequence ID" value="SDB52123.1"/>
    <property type="molecule type" value="Genomic_DNA"/>
</dbReference>
<dbReference type="RefSeq" id="WP_092122540.1">
    <property type="nucleotide sequence ID" value="NZ_FMXO01000015.1"/>
</dbReference>
<dbReference type="STRING" id="617002.SAMN05660653_02596"/>
<proteinExistence type="predicted"/>